<dbReference type="FunFam" id="3.30.160.60:FF:000446">
    <property type="entry name" value="Zinc finger protein"/>
    <property type="match status" value="1"/>
</dbReference>
<dbReference type="GeneID" id="114247328"/>
<feature type="binding site" evidence="12">
    <location>
        <position position="86"/>
    </location>
    <ligand>
        <name>Zn(2+)</name>
        <dbReference type="ChEBI" id="CHEBI:29105"/>
    </ligand>
</feature>
<protein>
    <submittedName>
        <fullName evidence="16">Gastrula zinc finger protein XlCGF17.1-like</fullName>
    </submittedName>
</protein>
<evidence type="ECO:0000256" key="12">
    <source>
        <dbReference type="PROSITE-ProRule" id="PRU01263"/>
    </source>
</evidence>
<dbReference type="GO" id="GO:0000978">
    <property type="term" value="F:RNA polymerase II cis-regulatory region sequence-specific DNA binding"/>
    <property type="evidence" value="ECO:0007669"/>
    <property type="project" value="TreeGrafter"/>
</dbReference>
<gene>
    <name evidence="16" type="primary">LOC114247328</name>
</gene>
<dbReference type="SUPFAM" id="SSF57667">
    <property type="entry name" value="beta-beta-alpha zinc fingers"/>
    <property type="match status" value="4"/>
</dbReference>
<keyword evidence="8" id="KW-0238">DNA-binding</keyword>
<organism evidence="15 16">
    <name type="scientific">Bombyx mandarina</name>
    <name type="common">Wild silk moth</name>
    <name type="synonym">Wild silkworm</name>
    <dbReference type="NCBI Taxonomy" id="7092"/>
    <lineage>
        <taxon>Eukaryota</taxon>
        <taxon>Metazoa</taxon>
        <taxon>Ecdysozoa</taxon>
        <taxon>Arthropoda</taxon>
        <taxon>Hexapoda</taxon>
        <taxon>Insecta</taxon>
        <taxon>Pterygota</taxon>
        <taxon>Neoptera</taxon>
        <taxon>Endopterygota</taxon>
        <taxon>Lepidoptera</taxon>
        <taxon>Glossata</taxon>
        <taxon>Ditrysia</taxon>
        <taxon>Bombycoidea</taxon>
        <taxon>Bombycidae</taxon>
        <taxon>Bombycinae</taxon>
        <taxon>Bombyx</taxon>
    </lineage>
</organism>
<keyword evidence="7" id="KW-0805">Transcription regulation</keyword>
<keyword evidence="3 12" id="KW-0479">Metal-binding</keyword>
<dbReference type="SMR" id="A0A6J2K1F0"/>
<dbReference type="Gene3D" id="3.40.1800.20">
    <property type="match status" value="1"/>
</dbReference>
<accession>A0A6J2K1F0</accession>
<dbReference type="KEGG" id="bman:114247328"/>
<feature type="domain" description="C2H2-type" evidence="13">
    <location>
        <begin position="211"/>
        <end position="238"/>
    </location>
</feature>
<feature type="binding site" evidence="12">
    <location>
        <position position="89"/>
    </location>
    <ligand>
        <name>Zn(2+)</name>
        <dbReference type="ChEBI" id="CHEBI:29105"/>
    </ligand>
</feature>
<dbReference type="Gene3D" id="3.30.160.60">
    <property type="entry name" value="Classic Zinc Finger"/>
    <property type="match status" value="6"/>
</dbReference>
<evidence type="ECO:0000256" key="2">
    <source>
        <dbReference type="ARBA" id="ARBA00004123"/>
    </source>
</evidence>
<feature type="domain" description="C2H2-type" evidence="13">
    <location>
        <begin position="295"/>
        <end position="323"/>
    </location>
</feature>
<evidence type="ECO:0000313" key="15">
    <source>
        <dbReference type="Proteomes" id="UP000504629"/>
    </source>
</evidence>
<dbReference type="AlphaFoldDB" id="A0A6J2K1F0"/>
<feature type="domain" description="C2H2-type" evidence="13">
    <location>
        <begin position="155"/>
        <end position="184"/>
    </location>
</feature>
<evidence type="ECO:0000256" key="4">
    <source>
        <dbReference type="ARBA" id="ARBA00022737"/>
    </source>
</evidence>
<dbReference type="GO" id="GO:0008270">
    <property type="term" value="F:zinc ion binding"/>
    <property type="evidence" value="ECO:0007669"/>
    <property type="project" value="UniProtKB-UniRule"/>
</dbReference>
<dbReference type="GO" id="GO:0000981">
    <property type="term" value="F:DNA-binding transcription factor activity, RNA polymerase II-specific"/>
    <property type="evidence" value="ECO:0007669"/>
    <property type="project" value="TreeGrafter"/>
</dbReference>
<evidence type="ECO:0000256" key="3">
    <source>
        <dbReference type="ARBA" id="ARBA00022723"/>
    </source>
</evidence>
<dbReference type="PANTHER" id="PTHR23235:SF120">
    <property type="entry name" value="KRUPPEL-LIKE FACTOR 15"/>
    <property type="match status" value="1"/>
</dbReference>
<feature type="domain" description="C2H2-type" evidence="13">
    <location>
        <begin position="267"/>
        <end position="294"/>
    </location>
</feature>
<dbReference type="PROSITE" id="PS51915">
    <property type="entry name" value="ZAD"/>
    <property type="match status" value="1"/>
</dbReference>
<dbReference type="PANTHER" id="PTHR23235">
    <property type="entry name" value="KRUEPPEL-LIKE TRANSCRIPTION FACTOR"/>
    <property type="match status" value="1"/>
</dbReference>
<keyword evidence="9" id="KW-0804">Transcription</keyword>
<dbReference type="SMART" id="SM00868">
    <property type="entry name" value="zf-AD"/>
    <property type="match status" value="1"/>
</dbReference>
<feature type="binding site" evidence="12">
    <location>
        <position position="49"/>
    </location>
    <ligand>
        <name>Zn(2+)</name>
        <dbReference type="ChEBI" id="CHEBI:29105"/>
    </ligand>
</feature>
<feature type="binding site" evidence="12">
    <location>
        <position position="46"/>
    </location>
    <ligand>
        <name>Zn(2+)</name>
        <dbReference type="ChEBI" id="CHEBI:29105"/>
    </ligand>
</feature>
<dbReference type="InterPro" id="IPR036236">
    <property type="entry name" value="Znf_C2H2_sf"/>
</dbReference>
<dbReference type="PROSITE" id="PS00028">
    <property type="entry name" value="ZINC_FINGER_C2H2_1"/>
    <property type="match status" value="5"/>
</dbReference>
<reference evidence="16" key="1">
    <citation type="submission" date="2025-08" db="UniProtKB">
        <authorList>
            <consortium name="RefSeq"/>
        </authorList>
    </citation>
    <scope>IDENTIFICATION</scope>
    <source>
        <tissue evidence="16">Silk gland</tissue>
    </source>
</reference>
<evidence type="ECO:0000313" key="16">
    <source>
        <dbReference type="RefSeq" id="XP_028036061.1"/>
    </source>
</evidence>
<keyword evidence="5 11" id="KW-0863">Zinc-finger</keyword>
<evidence type="ECO:0000256" key="7">
    <source>
        <dbReference type="ARBA" id="ARBA00023015"/>
    </source>
</evidence>
<evidence type="ECO:0000256" key="10">
    <source>
        <dbReference type="ARBA" id="ARBA00023242"/>
    </source>
</evidence>
<dbReference type="RefSeq" id="XP_028036061.1">
    <property type="nucleotide sequence ID" value="XM_028180260.1"/>
</dbReference>
<dbReference type="OrthoDB" id="654211at2759"/>
<evidence type="ECO:0000259" key="14">
    <source>
        <dbReference type="PROSITE" id="PS51915"/>
    </source>
</evidence>
<feature type="domain" description="ZAD" evidence="14">
    <location>
        <begin position="44"/>
        <end position="113"/>
    </location>
</feature>
<keyword evidence="6 12" id="KW-0862">Zinc</keyword>
<name>A0A6J2K1F0_BOMMA</name>
<dbReference type="InterPro" id="IPR012934">
    <property type="entry name" value="Znf_AD"/>
</dbReference>
<evidence type="ECO:0000256" key="8">
    <source>
        <dbReference type="ARBA" id="ARBA00023125"/>
    </source>
</evidence>
<feature type="domain" description="C2H2-type" evidence="13">
    <location>
        <begin position="324"/>
        <end position="352"/>
    </location>
</feature>
<keyword evidence="15" id="KW-1185">Reference proteome</keyword>
<sequence length="377" mass="44542">MVGPMLLFKMLHCKHLRKTLEKSNKGLSSQCSNNIYIKKEFDDTSCRICLKEGCIPIYSNDEIPQALSSFGGIFVSISDPYPKYLCQPCYSLLQGAMLFRKNAQRSDEILKHPIEDNSEDTIHDNDLTDPCFDDDLYDYDIFKITKKQDKKPKDYYCKKCNMEFKTHDEYTEHRLSDEHDNLRHTCQICNKSYRAEYLKKHMKTHIQDPPYMCDICGKKFKVQGHFSRHRVTHFYELPYQCSLCPYKGRFSESLKMHMRSHTGEKPYQCVQCPSRFINKSNLNKHMLTHKGQHDFKCDSCGRGFYTKRELELHFKVDHTGIKDHVCNICGKAFGYRKQMMKHQLKVHKREKLRSGRTPLYVKLELMKQKGEELINNH</sequence>
<dbReference type="Proteomes" id="UP000504629">
    <property type="component" value="Unplaced"/>
</dbReference>
<feature type="domain" description="C2H2-type" evidence="13">
    <location>
        <begin position="239"/>
        <end position="266"/>
    </location>
</feature>
<evidence type="ECO:0000256" key="11">
    <source>
        <dbReference type="PROSITE-ProRule" id="PRU00042"/>
    </source>
</evidence>
<keyword evidence="10" id="KW-0539">Nucleus</keyword>
<evidence type="ECO:0000256" key="5">
    <source>
        <dbReference type="ARBA" id="ARBA00022771"/>
    </source>
</evidence>
<dbReference type="Pfam" id="PF07776">
    <property type="entry name" value="zf-AD"/>
    <property type="match status" value="1"/>
</dbReference>
<proteinExistence type="predicted"/>
<dbReference type="PROSITE" id="PS50157">
    <property type="entry name" value="ZINC_FINGER_C2H2_2"/>
    <property type="match status" value="6"/>
</dbReference>
<dbReference type="Pfam" id="PF00096">
    <property type="entry name" value="zf-C2H2"/>
    <property type="match status" value="6"/>
</dbReference>
<dbReference type="SUPFAM" id="SSF57716">
    <property type="entry name" value="Glucocorticoid receptor-like (DNA-binding domain)"/>
    <property type="match status" value="1"/>
</dbReference>
<dbReference type="GO" id="GO:0005634">
    <property type="term" value="C:nucleus"/>
    <property type="evidence" value="ECO:0007669"/>
    <property type="project" value="UniProtKB-SubCell"/>
</dbReference>
<evidence type="ECO:0000256" key="9">
    <source>
        <dbReference type="ARBA" id="ARBA00023163"/>
    </source>
</evidence>
<dbReference type="SMART" id="SM00355">
    <property type="entry name" value="ZnF_C2H2"/>
    <property type="match status" value="7"/>
</dbReference>
<evidence type="ECO:0000259" key="13">
    <source>
        <dbReference type="PROSITE" id="PS50157"/>
    </source>
</evidence>
<dbReference type="InterPro" id="IPR013087">
    <property type="entry name" value="Znf_C2H2_type"/>
</dbReference>
<comment type="function">
    <text evidence="1">May be involved in transcriptional regulation.</text>
</comment>
<evidence type="ECO:0000256" key="1">
    <source>
        <dbReference type="ARBA" id="ARBA00003767"/>
    </source>
</evidence>
<dbReference type="FunFam" id="3.30.160.60:FF:000097">
    <property type="entry name" value="Zinc finger protein"/>
    <property type="match status" value="1"/>
</dbReference>
<comment type="subcellular location">
    <subcellularLocation>
        <location evidence="2">Nucleus</location>
    </subcellularLocation>
</comment>
<keyword evidence="4" id="KW-0677">Repeat</keyword>
<evidence type="ECO:0000256" key="6">
    <source>
        <dbReference type="ARBA" id="ARBA00022833"/>
    </source>
</evidence>